<evidence type="ECO:0000313" key="6">
    <source>
        <dbReference type="Proteomes" id="UP000321234"/>
    </source>
</evidence>
<dbReference type="Gene3D" id="3.40.1410.10">
    <property type="entry name" value="Chorismate lyase-like"/>
    <property type="match status" value="1"/>
</dbReference>
<comment type="caution">
    <text evidence="5">The sequence shown here is derived from an EMBL/GenBank/DDBJ whole genome shotgun (WGS) entry which is preliminary data.</text>
</comment>
<keyword evidence="3" id="KW-0804">Transcription</keyword>
<name>A0A5C8ZCY6_9ACTN</name>
<dbReference type="GO" id="GO:0003677">
    <property type="term" value="F:DNA binding"/>
    <property type="evidence" value="ECO:0007669"/>
    <property type="project" value="UniProtKB-KW"/>
</dbReference>
<dbReference type="AlphaFoldDB" id="A0A5C8ZCY6"/>
<dbReference type="InterPro" id="IPR036390">
    <property type="entry name" value="WH_DNA-bd_sf"/>
</dbReference>
<dbReference type="PANTHER" id="PTHR44846">
    <property type="entry name" value="MANNOSYL-D-GLYCERATE TRANSPORT/METABOLISM SYSTEM REPRESSOR MNGR-RELATED"/>
    <property type="match status" value="1"/>
</dbReference>
<dbReference type="InterPro" id="IPR050679">
    <property type="entry name" value="Bact_HTH_transcr_reg"/>
</dbReference>
<evidence type="ECO:0000313" key="5">
    <source>
        <dbReference type="EMBL" id="TXR55667.1"/>
    </source>
</evidence>
<dbReference type="Pfam" id="PF00392">
    <property type="entry name" value="GntR"/>
    <property type="match status" value="1"/>
</dbReference>
<dbReference type="EMBL" id="VKAC01000007">
    <property type="protein sequence ID" value="TXR55667.1"/>
    <property type="molecule type" value="Genomic_DNA"/>
</dbReference>
<dbReference type="Proteomes" id="UP000321234">
    <property type="component" value="Unassembled WGS sequence"/>
</dbReference>
<dbReference type="SMART" id="SM00345">
    <property type="entry name" value="HTH_GNTR"/>
    <property type="match status" value="1"/>
</dbReference>
<dbReference type="CDD" id="cd07377">
    <property type="entry name" value="WHTH_GntR"/>
    <property type="match status" value="1"/>
</dbReference>
<dbReference type="InterPro" id="IPR036388">
    <property type="entry name" value="WH-like_DNA-bd_sf"/>
</dbReference>
<dbReference type="GO" id="GO:0045892">
    <property type="term" value="P:negative regulation of DNA-templated transcription"/>
    <property type="evidence" value="ECO:0007669"/>
    <property type="project" value="TreeGrafter"/>
</dbReference>
<reference evidence="5 6" key="1">
    <citation type="submission" date="2019-07" db="EMBL/GenBank/DDBJ databases">
        <title>Quadrisphaera sp. strain DD2A genome sequencing and assembly.</title>
        <authorList>
            <person name="Kim I."/>
        </authorList>
    </citation>
    <scope>NUCLEOTIDE SEQUENCE [LARGE SCALE GENOMIC DNA]</scope>
    <source>
        <strain evidence="5 6">DD2A</strain>
    </source>
</reference>
<organism evidence="5 6">
    <name type="scientific">Quadrisphaera setariae</name>
    <dbReference type="NCBI Taxonomy" id="2593304"/>
    <lineage>
        <taxon>Bacteria</taxon>
        <taxon>Bacillati</taxon>
        <taxon>Actinomycetota</taxon>
        <taxon>Actinomycetes</taxon>
        <taxon>Kineosporiales</taxon>
        <taxon>Kineosporiaceae</taxon>
        <taxon>Quadrisphaera</taxon>
    </lineage>
</organism>
<evidence type="ECO:0000256" key="3">
    <source>
        <dbReference type="ARBA" id="ARBA00023163"/>
    </source>
</evidence>
<dbReference type="SUPFAM" id="SSF46785">
    <property type="entry name" value="Winged helix' DNA-binding domain"/>
    <property type="match status" value="1"/>
</dbReference>
<protein>
    <submittedName>
        <fullName evidence="5">GntR family transcriptional regulator</fullName>
    </submittedName>
</protein>
<keyword evidence="6" id="KW-1185">Reference proteome</keyword>
<dbReference type="Gene3D" id="1.10.10.10">
    <property type="entry name" value="Winged helix-like DNA-binding domain superfamily/Winged helix DNA-binding domain"/>
    <property type="match status" value="1"/>
</dbReference>
<dbReference type="OrthoDB" id="8584262at2"/>
<dbReference type="InterPro" id="IPR000524">
    <property type="entry name" value="Tscrpt_reg_HTH_GntR"/>
</dbReference>
<dbReference type="Pfam" id="PF07702">
    <property type="entry name" value="UTRA"/>
    <property type="match status" value="1"/>
</dbReference>
<dbReference type="SMART" id="SM00866">
    <property type="entry name" value="UTRA"/>
    <property type="match status" value="1"/>
</dbReference>
<evidence type="ECO:0000259" key="4">
    <source>
        <dbReference type="PROSITE" id="PS50949"/>
    </source>
</evidence>
<keyword evidence="2" id="KW-0238">DNA-binding</keyword>
<dbReference type="InterPro" id="IPR011663">
    <property type="entry name" value="UTRA"/>
</dbReference>
<gene>
    <name evidence="5" type="ORF">FMM08_12545</name>
</gene>
<dbReference type="PANTHER" id="PTHR44846:SF1">
    <property type="entry name" value="MANNOSYL-D-GLYCERATE TRANSPORT_METABOLISM SYSTEM REPRESSOR MNGR-RELATED"/>
    <property type="match status" value="1"/>
</dbReference>
<dbReference type="PROSITE" id="PS50949">
    <property type="entry name" value="HTH_GNTR"/>
    <property type="match status" value="1"/>
</dbReference>
<keyword evidence="1" id="KW-0805">Transcription regulation</keyword>
<feature type="domain" description="HTH gntR-type" evidence="4">
    <location>
        <begin position="19"/>
        <end position="86"/>
    </location>
</feature>
<proteinExistence type="predicted"/>
<dbReference type="GO" id="GO:0003700">
    <property type="term" value="F:DNA-binding transcription factor activity"/>
    <property type="evidence" value="ECO:0007669"/>
    <property type="project" value="InterPro"/>
</dbReference>
<dbReference type="SUPFAM" id="SSF64288">
    <property type="entry name" value="Chorismate lyase-like"/>
    <property type="match status" value="1"/>
</dbReference>
<sequence length="256" mass="28075">MEADASTRATAAVVVDGPVPKRDQLIAILRRTAREDLRPDQPVPSERELVERHRVSRQTVREAIGHLVHEGVLYRVHGKGTYVAAGQLQTQLHLASFTEDVRRRGLVPSTRVLRADAADPPEEVATALRLSARPAGRPGAWRVERLRLADGSPLALEESWFPAHLLPGFLEHDLAGSLYTVLGSEYGLSPTTGDQLLTAEVTTRAQAELLHTSAGSPLLVFTRTTRAGDVVVERTTSWFRADRYSVSTTLDRTPPS</sequence>
<dbReference type="InterPro" id="IPR028978">
    <property type="entry name" value="Chorismate_lyase_/UTRA_dom_sf"/>
</dbReference>
<dbReference type="PRINTS" id="PR00035">
    <property type="entry name" value="HTHGNTR"/>
</dbReference>
<evidence type="ECO:0000256" key="1">
    <source>
        <dbReference type="ARBA" id="ARBA00023015"/>
    </source>
</evidence>
<dbReference type="RefSeq" id="WP_147926723.1">
    <property type="nucleotide sequence ID" value="NZ_VKAC01000007.1"/>
</dbReference>
<evidence type="ECO:0000256" key="2">
    <source>
        <dbReference type="ARBA" id="ARBA00023125"/>
    </source>
</evidence>
<accession>A0A5C8ZCY6</accession>